<feature type="region of interest" description="Disordered" evidence="1">
    <location>
        <begin position="1"/>
        <end position="33"/>
    </location>
</feature>
<dbReference type="SUPFAM" id="SSF117916">
    <property type="entry name" value="Fe-S cluster assembly (FSCA) domain-like"/>
    <property type="match status" value="1"/>
</dbReference>
<feature type="compositionally biased region" description="Low complexity" evidence="1">
    <location>
        <begin position="1"/>
        <end position="14"/>
    </location>
</feature>
<name>A0ABD6BXZ4_9EURY</name>
<dbReference type="RefSeq" id="WP_256418488.1">
    <property type="nucleotide sequence ID" value="NZ_JANHDL010000006.1"/>
</dbReference>
<comment type="caution">
    <text evidence="3">The sequence shown here is derived from an EMBL/GenBank/DDBJ whole genome shotgun (WGS) entry which is preliminary data.</text>
</comment>
<organism evidence="3 4">
    <name type="scientific">Halorubrum laminariae</name>
    <dbReference type="NCBI Taxonomy" id="1433523"/>
    <lineage>
        <taxon>Archaea</taxon>
        <taxon>Methanobacteriati</taxon>
        <taxon>Methanobacteriota</taxon>
        <taxon>Stenosarchaea group</taxon>
        <taxon>Halobacteria</taxon>
        <taxon>Halobacteriales</taxon>
        <taxon>Haloferacaceae</taxon>
        <taxon>Halorubrum</taxon>
    </lineage>
</organism>
<dbReference type="Gene3D" id="3.30.300.130">
    <property type="entry name" value="Fe-S cluster assembly (FSCA)"/>
    <property type="match status" value="1"/>
</dbReference>
<evidence type="ECO:0000256" key="1">
    <source>
        <dbReference type="SAM" id="MobiDB-lite"/>
    </source>
</evidence>
<evidence type="ECO:0000259" key="2">
    <source>
        <dbReference type="Pfam" id="PF01883"/>
    </source>
</evidence>
<sequence>MPDTGDTTDPADTAESPAESPDSSGAGAVGPRVEAVRNRLDRVEDPELARSIVELDYVDAIETDGGRVLVQFTLPTAWCSPAFAWMMATDARDEVESLAWVDEVRIELCDHMHDEEITTGVNARDSFGETFPDADGGVAEVRAAIADKARVSRQREAVATLLDAGVDPEQIVALDRDDVTLDGADAHVGLDGLSVVVDRDPIETYLGRAAESDHVTTAGDTLFLTPEGDSIAPERLDQVQKRSRLADVNMSGQGAVCDALHRARHGADDASG</sequence>
<dbReference type="Pfam" id="PF01883">
    <property type="entry name" value="FeS_assembly_P"/>
    <property type="match status" value="1"/>
</dbReference>
<evidence type="ECO:0000313" key="3">
    <source>
        <dbReference type="EMBL" id="MFD1569083.1"/>
    </source>
</evidence>
<accession>A0ABD6BXZ4</accession>
<dbReference type="Proteomes" id="UP001597185">
    <property type="component" value="Unassembled WGS sequence"/>
</dbReference>
<proteinExistence type="predicted"/>
<keyword evidence="4" id="KW-1185">Reference proteome</keyword>
<protein>
    <submittedName>
        <fullName evidence="3">Iron-sulfur cluster assembly protein</fullName>
    </submittedName>
</protein>
<dbReference type="InterPro" id="IPR002744">
    <property type="entry name" value="MIP18-like"/>
</dbReference>
<feature type="domain" description="MIP18 family-like" evidence="2">
    <location>
        <begin position="34"/>
        <end position="105"/>
    </location>
</feature>
<dbReference type="AlphaFoldDB" id="A0ABD6BXZ4"/>
<reference evidence="3 4" key="1">
    <citation type="journal article" date="2019" name="Int. J. Syst. Evol. Microbiol.">
        <title>The Global Catalogue of Microorganisms (GCM) 10K type strain sequencing project: providing services to taxonomists for standard genome sequencing and annotation.</title>
        <authorList>
            <consortium name="The Broad Institute Genomics Platform"/>
            <consortium name="The Broad Institute Genome Sequencing Center for Infectious Disease"/>
            <person name="Wu L."/>
            <person name="Ma J."/>
        </authorList>
    </citation>
    <scope>NUCLEOTIDE SEQUENCE [LARGE SCALE GENOMIC DNA]</scope>
    <source>
        <strain evidence="3 4">CGMCC 1.12689</strain>
    </source>
</reference>
<gene>
    <name evidence="3" type="ORF">ACFR9T_00480</name>
</gene>
<dbReference type="EMBL" id="JBHUDB010000001">
    <property type="protein sequence ID" value="MFD1569083.1"/>
    <property type="molecule type" value="Genomic_DNA"/>
</dbReference>
<dbReference type="InterPro" id="IPR034904">
    <property type="entry name" value="FSCA_dom_sf"/>
</dbReference>
<evidence type="ECO:0000313" key="4">
    <source>
        <dbReference type="Proteomes" id="UP001597185"/>
    </source>
</evidence>